<evidence type="ECO:0000256" key="6">
    <source>
        <dbReference type="ARBA" id="ARBA00022723"/>
    </source>
</evidence>
<dbReference type="EMBL" id="BAAANY010000014">
    <property type="protein sequence ID" value="GAA1686120.1"/>
    <property type="molecule type" value="Genomic_DNA"/>
</dbReference>
<evidence type="ECO:0000313" key="13">
    <source>
        <dbReference type="Proteomes" id="UP001500618"/>
    </source>
</evidence>
<dbReference type="Proteomes" id="UP001500618">
    <property type="component" value="Unassembled WGS sequence"/>
</dbReference>
<keyword evidence="7 11" id="KW-1133">Transmembrane helix</keyword>
<comment type="caution">
    <text evidence="12">The sequence shown here is derived from an EMBL/GenBank/DDBJ whole genome shotgun (WGS) entry which is preliminary data.</text>
</comment>
<reference evidence="13" key="1">
    <citation type="journal article" date="2019" name="Int. J. Syst. Evol. Microbiol.">
        <title>The Global Catalogue of Microorganisms (GCM) 10K type strain sequencing project: providing services to taxonomists for standard genome sequencing and annotation.</title>
        <authorList>
            <consortium name="The Broad Institute Genomics Platform"/>
            <consortium name="The Broad Institute Genome Sequencing Center for Infectious Disease"/>
            <person name="Wu L."/>
            <person name="Ma J."/>
        </authorList>
    </citation>
    <scope>NUCLEOTIDE SEQUENCE [LARGE SCALE GENOMIC DNA]</scope>
    <source>
        <strain evidence="13">JCM 14718</strain>
    </source>
</reference>
<keyword evidence="13" id="KW-1185">Reference proteome</keyword>
<feature type="transmembrane region" description="Helical" evidence="11">
    <location>
        <begin position="124"/>
        <end position="144"/>
    </location>
</feature>
<feature type="compositionally biased region" description="Low complexity" evidence="10">
    <location>
        <begin position="26"/>
        <end position="42"/>
    </location>
</feature>
<feature type="region of interest" description="Disordered" evidence="10">
    <location>
        <begin position="1"/>
        <end position="61"/>
    </location>
</feature>
<comment type="subcellular location">
    <subcellularLocation>
        <location evidence="2">Membrane</location>
    </subcellularLocation>
</comment>
<dbReference type="Pfam" id="PF01127">
    <property type="entry name" value="Sdh_cyt"/>
    <property type="match status" value="1"/>
</dbReference>
<dbReference type="PANTHER" id="PTHR41910:SF1">
    <property type="entry name" value="SUCCINATE DEHYDROGENASE HYDROPHOBIC MEMBRANE ANCHOR SUBUNIT"/>
    <property type="match status" value="1"/>
</dbReference>
<dbReference type="PANTHER" id="PTHR41910">
    <property type="entry name" value="SUCCINATE DEHYDROGENASE 2 MEMBRANE SUBUNIT SDHC"/>
    <property type="match status" value="1"/>
</dbReference>
<evidence type="ECO:0000256" key="7">
    <source>
        <dbReference type="ARBA" id="ARBA00022989"/>
    </source>
</evidence>
<gene>
    <name evidence="12" type="ORF">GCM10009765_39350</name>
</gene>
<feature type="transmembrane region" description="Helical" evidence="11">
    <location>
        <begin position="165"/>
        <end position="185"/>
    </location>
</feature>
<evidence type="ECO:0008006" key="14">
    <source>
        <dbReference type="Google" id="ProtNLM"/>
    </source>
</evidence>
<evidence type="ECO:0000256" key="2">
    <source>
        <dbReference type="ARBA" id="ARBA00004370"/>
    </source>
</evidence>
<dbReference type="InterPro" id="IPR000701">
    <property type="entry name" value="SuccDH_FuR_B_TM-su"/>
</dbReference>
<evidence type="ECO:0000256" key="5">
    <source>
        <dbReference type="ARBA" id="ARBA00022692"/>
    </source>
</evidence>
<evidence type="ECO:0000256" key="10">
    <source>
        <dbReference type="SAM" id="MobiDB-lite"/>
    </source>
</evidence>
<evidence type="ECO:0000256" key="9">
    <source>
        <dbReference type="ARBA" id="ARBA00023136"/>
    </source>
</evidence>
<keyword evidence="9 11" id="KW-0472">Membrane</keyword>
<dbReference type="InterPro" id="IPR039023">
    <property type="entry name" value="SdhC_prok"/>
</dbReference>
<evidence type="ECO:0000256" key="11">
    <source>
        <dbReference type="SAM" id="Phobius"/>
    </source>
</evidence>
<organism evidence="12 13">
    <name type="scientific">Fodinicola feengrottensis</name>
    <dbReference type="NCBI Taxonomy" id="435914"/>
    <lineage>
        <taxon>Bacteria</taxon>
        <taxon>Bacillati</taxon>
        <taxon>Actinomycetota</taxon>
        <taxon>Actinomycetes</taxon>
        <taxon>Mycobacteriales</taxon>
        <taxon>Fodinicola</taxon>
    </lineage>
</organism>
<evidence type="ECO:0000313" key="12">
    <source>
        <dbReference type="EMBL" id="GAA1686120.1"/>
    </source>
</evidence>
<comment type="cofactor">
    <cofactor evidence="1">
        <name>heme</name>
        <dbReference type="ChEBI" id="CHEBI:30413"/>
    </cofactor>
</comment>
<evidence type="ECO:0000256" key="8">
    <source>
        <dbReference type="ARBA" id="ARBA00023004"/>
    </source>
</evidence>
<sequence length="197" mass="20854">MSEPEPTAGSDPESPDVSDLRTAKIDAPADSLAEADPAAAESEPVDATEPELVDATGSEPAAPGFWSRASLAGTHYANRDGTWSWYAHRVTGFLIFVAVLVHVADRALVLVSPDSYNTVAAIYTHPAGVLLDVVVFGAVLYHALNGLRIIAIDTIAAAARIQGTLMRVVLVLWVLVMIPVTYQLLSYPLAQLFGSAT</sequence>
<dbReference type="Gene3D" id="1.20.1300.10">
    <property type="entry name" value="Fumarate reductase/succinate dehydrogenase, transmembrane subunit"/>
    <property type="match status" value="1"/>
</dbReference>
<keyword evidence="5 11" id="KW-0812">Transmembrane</keyword>
<dbReference type="SUPFAM" id="SSF81343">
    <property type="entry name" value="Fumarate reductase respiratory complex transmembrane subunits"/>
    <property type="match status" value="1"/>
</dbReference>
<dbReference type="InterPro" id="IPR014314">
    <property type="entry name" value="Succ_DH_cytb556"/>
</dbReference>
<dbReference type="NCBIfam" id="TIGR02970">
    <property type="entry name" value="succ_dehyd_cytB"/>
    <property type="match status" value="1"/>
</dbReference>
<accession>A0ABP4TDB8</accession>
<evidence type="ECO:0000256" key="4">
    <source>
        <dbReference type="ARBA" id="ARBA00022617"/>
    </source>
</evidence>
<keyword evidence="6" id="KW-0479">Metal-binding</keyword>
<dbReference type="RefSeq" id="WP_279582807.1">
    <property type="nucleotide sequence ID" value="NZ_BAAANY010000014.1"/>
</dbReference>
<dbReference type="InterPro" id="IPR034804">
    <property type="entry name" value="SQR/QFR_C/D"/>
</dbReference>
<comment type="similarity">
    <text evidence="3">Belongs to the cytochrome b560 family.</text>
</comment>
<evidence type="ECO:0000256" key="3">
    <source>
        <dbReference type="ARBA" id="ARBA00007244"/>
    </source>
</evidence>
<name>A0ABP4TDB8_9ACTN</name>
<keyword evidence="8" id="KW-0408">Iron</keyword>
<feature type="compositionally biased region" description="Acidic residues" evidence="10">
    <location>
        <begin position="43"/>
        <end position="52"/>
    </location>
</feature>
<feature type="transmembrane region" description="Helical" evidence="11">
    <location>
        <begin position="86"/>
        <end position="104"/>
    </location>
</feature>
<evidence type="ECO:0000256" key="1">
    <source>
        <dbReference type="ARBA" id="ARBA00001971"/>
    </source>
</evidence>
<protein>
    <recommendedName>
        <fullName evidence="14">Succinate dehydrogenase, cytochrome b556 subunit</fullName>
    </recommendedName>
</protein>
<keyword evidence="4" id="KW-0349">Heme</keyword>
<proteinExistence type="inferred from homology"/>